<evidence type="ECO:0000313" key="1">
    <source>
        <dbReference type="EMBL" id="MDL2410434.1"/>
    </source>
</evidence>
<dbReference type="EMBL" id="JARFYN010000083">
    <property type="protein sequence ID" value="MDL2410434.1"/>
    <property type="molecule type" value="Genomic_DNA"/>
</dbReference>
<reference evidence="1" key="1">
    <citation type="submission" date="2023-06" db="EMBL/GenBank/DDBJ databases">
        <title>Phylogenetic Diversity of Rhizobium strains.</title>
        <authorList>
            <person name="Moura F.T."/>
            <person name="Helene L.C.F."/>
            <person name="Hungria M."/>
        </authorList>
    </citation>
    <scope>NUCLEOTIDE SEQUENCE</scope>
    <source>
        <strain evidence="1">CCGE524</strain>
    </source>
</reference>
<keyword evidence="2" id="KW-1185">Reference proteome</keyword>
<sequence>MSIVTNSLSVEELVPGGGKPTDYHEEGIAAAWDRWHAAHTLQHKLCRRQQRLEKLLLTMVDGFPNVELTVPNRPGPVFARTAEDIDLLLAGPALDEARASAKAKLADARAAWDIADASIGYSVAFAAENEAYSRALALAEELWRAQARTIDDVIAKLHCLIEMEEPGSDFAETPWPQLRAILRDLLHLRPPA</sequence>
<organism evidence="1 2">
    <name type="scientific">Rhizobium calliandrae</name>
    <dbReference type="NCBI Taxonomy" id="1312182"/>
    <lineage>
        <taxon>Bacteria</taxon>
        <taxon>Pseudomonadati</taxon>
        <taxon>Pseudomonadota</taxon>
        <taxon>Alphaproteobacteria</taxon>
        <taxon>Hyphomicrobiales</taxon>
        <taxon>Rhizobiaceae</taxon>
        <taxon>Rhizobium/Agrobacterium group</taxon>
        <taxon>Rhizobium</taxon>
    </lineage>
</organism>
<dbReference type="Proteomes" id="UP001172630">
    <property type="component" value="Unassembled WGS sequence"/>
</dbReference>
<evidence type="ECO:0000313" key="2">
    <source>
        <dbReference type="Proteomes" id="UP001172630"/>
    </source>
</evidence>
<proteinExistence type="predicted"/>
<name>A0ABT7KSG9_9HYPH</name>
<dbReference type="RefSeq" id="WP_285884297.1">
    <property type="nucleotide sequence ID" value="NZ_JARFYN010000083.1"/>
</dbReference>
<gene>
    <name evidence="1" type="ORF">PY650_33575</name>
</gene>
<protein>
    <submittedName>
        <fullName evidence="1">Uncharacterized protein</fullName>
    </submittedName>
</protein>
<accession>A0ABT7KSG9</accession>
<comment type="caution">
    <text evidence="1">The sequence shown here is derived from an EMBL/GenBank/DDBJ whole genome shotgun (WGS) entry which is preliminary data.</text>
</comment>